<proteinExistence type="predicted"/>
<name>A0A918PV36_9ACTN</name>
<reference evidence="1" key="2">
    <citation type="submission" date="2020-09" db="EMBL/GenBank/DDBJ databases">
        <authorList>
            <person name="Sun Q."/>
            <person name="Ohkuma M."/>
        </authorList>
    </citation>
    <scope>NUCLEOTIDE SEQUENCE</scope>
    <source>
        <strain evidence="1">JCM 4988</strain>
    </source>
</reference>
<evidence type="ECO:0000313" key="1">
    <source>
        <dbReference type="EMBL" id="GGZ23812.1"/>
    </source>
</evidence>
<accession>A0A918PV36</accession>
<organism evidence="1 2">
    <name type="scientific">Streptomyces inusitatus</name>
    <dbReference type="NCBI Taxonomy" id="68221"/>
    <lineage>
        <taxon>Bacteria</taxon>
        <taxon>Bacillati</taxon>
        <taxon>Actinomycetota</taxon>
        <taxon>Actinomycetes</taxon>
        <taxon>Kitasatosporales</taxon>
        <taxon>Streptomycetaceae</taxon>
        <taxon>Streptomyces</taxon>
    </lineage>
</organism>
<dbReference type="AlphaFoldDB" id="A0A918PV36"/>
<comment type="caution">
    <text evidence="1">The sequence shown here is derived from an EMBL/GenBank/DDBJ whole genome shotgun (WGS) entry which is preliminary data.</text>
</comment>
<protein>
    <submittedName>
        <fullName evidence="1">Uncharacterized protein</fullName>
    </submittedName>
</protein>
<keyword evidence="2" id="KW-1185">Reference proteome</keyword>
<evidence type="ECO:0000313" key="2">
    <source>
        <dbReference type="Proteomes" id="UP000630936"/>
    </source>
</evidence>
<sequence length="162" mass="18033">MSVDPMSLPRLFHGGVPGLKPADLIEPGHHRTVDGCPTCEARARGENRVVPGLGVVDPPTGRPDRVYATSDREYARHYASMAWYGDLYVVELIGNVEPSEEDHFPTWCAPAARVLSVYSRAVQLTMAERRRLNRRWRVADMIADQRRAAHAEEAAFVEGGPQ</sequence>
<gene>
    <name evidence="1" type="ORF">GCM10010387_16310</name>
</gene>
<dbReference type="Proteomes" id="UP000630936">
    <property type="component" value="Unassembled WGS sequence"/>
</dbReference>
<reference evidence="1" key="1">
    <citation type="journal article" date="2014" name="Int. J. Syst. Evol. Microbiol.">
        <title>Complete genome sequence of Corynebacterium casei LMG S-19264T (=DSM 44701T), isolated from a smear-ripened cheese.</title>
        <authorList>
            <consortium name="US DOE Joint Genome Institute (JGI-PGF)"/>
            <person name="Walter F."/>
            <person name="Albersmeier A."/>
            <person name="Kalinowski J."/>
            <person name="Ruckert C."/>
        </authorList>
    </citation>
    <scope>NUCLEOTIDE SEQUENCE</scope>
    <source>
        <strain evidence="1">JCM 4988</strain>
    </source>
</reference>
<dbReference type="EMBL" id="BMWG01000003">
    <property type="protein sequence ID" value="GGZ23812.1"/>
    <property type="molecule type" value="Genomic_DNA"/>
</dbReference>